<dbReference type="InterPro" id="IPR003772">
    <property type="entry name" value="YceD"/>
</dbReference>
<dbReference type="AlphaFoldDB" id="A0A3P5XMG8"/>
<keyword evidence="2" id="KW-1185">Reference proteome</keyword>
<dbReference type="RefSeq" id="WP_124071019.1">
    <property type="nucleotide sequence ID" value="NZ_CBCRXF010000001.1"/>
</dbReference>
<evidence type="ECO:0000313" key="2">
    <source>
        <dbReference type="Proteomes" id="UP000270468"/>
    </source>
</evidence>
<organism evidence="1 2">
    <name type="scientific">Filibacter tadaridae</name>
    <dbReference type="NCBI Taxonomy" id="2483811"/>
    <lineage>
        <taxon>Bacteria</taxon>
        <taxon>Bacillati</taxon>
        <taxon>Bacillota</taxon>
        <taxon>Bacilli</taxon>
        <taxon>Bacillales</taxon>
        <taxon>Caryophanaceae</taxon>
        <taxon>Filibacter</taxon>
    </lineage>
</organism>
<protein>
    <recommendedName>
        <fullName evidence="3">ACR</fullName>
    </recommendedName>
</protein>
<dbReference type="Proteomes" id="UP000270468">
    <property type="component" value="Unassembled WGS sequence"/>
</dbReference>
<evidence type="ECO:0008006" key="3">
    <source>
        <dbReference type="Google" id="ProtNLM"/>
    </source>
</evidence>
<accession>A0A3P5XMG8</accession>
<proteinExistence type="predicted"/>
<dbReference type="Pfam" id="PF02620">
    <property type="entry name" value="YceD"/>
    <property type="match status" value="1"/>
</dbReference>
<dbReference type="OrthoDB" id="9790372at2"/>
<evidence type="ECO:0000313" key="1">
    <source>
        <dbReference type="EMBL" id="VDC29858.1"/>
    </source>
</evidence>
<name>A0A3P5XMG8_9BACL</name>
<reference evidence="1 2" key="1">
    <citation type="submission" date="2018-11" db="EMBL/GenBank/DDBJ databases">
        <authorList>
            <person name="Criscuolo A."/>
        </authorList>
    </citation>
    <scope>NUCLEOTIDE SEQUENCE [LARGE SCALE GENOMIC DNA]</scope>
    <source>
        <strain evidence="1">ATB-66</strain>
    </source>
</reference>
<gene>
    <name evidence="1" type="ORF">FILTAD_02410</name>
</gene>
<sequence length="177" mass="20360">MKWSILQLQKYRQGDMPLDEAVNLESVKLRNPEIRDIKPVRVTGSCTIGAKKMLCRFRLEGTMTLPCSRTWVDVELPFSIESDEQFSWDEATLALDDEIHPVIGDVIDPTPVFEELVLLEVPLQIHSENADEMVQAEGKGWSYTTDEEYNARLREELETKVDPRLADLAKFFESKDE</sequence>
<dbReference type="EMBL" id="UXAV01000042">
    <property type="protein sequence ID" value="VDC29858.1"/>
    <property type="molecule type" value="Genomic_DNA"/>
</dbReference>